<accession>A0A1X7T1C2</accession>
<dbReference type="GO" id="GO:0005667">
    <property type="term" value="C:transcription regulator complex"/>
    <property type="evidence" value="ECO:0007669"/>
    <property type="project" value="TreeGrafter"/>
</dbReference>
<evidence type="ECO:0000256" key="4">
    <source>
        <dbReference type="ARBA" id="ARBA00023015"/>
    </source>
</evidence>
<proteinExistence type="inferred from homology"/>
<dbReference type="GO" id="GO:0016592">
    <property type="term" value="C:mediator complex"/>
    <property type="evidence" value="ECO:0007669"/>
    <property type="project" value="TreeGrafter"/>
</dbReference>
<reference evidence="8" key="1">
    <citation type="submission" date="2017-05" db="UniProtKB">
        <authorList>
            <consortium name="EnsemblMetazoa"/>
        </authorList>
    </citation>
    <scope>IDENTIFICATION</scope>
</reference>
<name>A0A1X7T1C2_AMPQE</name>
<protein>
    <recommendedName>
        <fullName evidence="3">Mediator of RNA polymerase II transcription subunit 23</fullName>
    </recommendedName>
    <alternativeName>
        <fullName evidence="7">Mediator complex subunit 23</fullName>
    </alternativeName>
</protein>
<dbReference type="PANTHER" id="PTHR12691:SF10">
    <property type="entry name" value="MEDIATOR OF RNA POLYMERASE II TRANSCRIPTION SUBUNIT 23"/>
    <property type="match status" value="1"/>
</dbReference>
<dbReference type="eggNOG" id="KOG1883">
    <property type="taxonomic scope" value="Eukaryota"/>
</dbReference>
<organism evidence="8">
    <name type="scientific">Amphimedon queenslandica</name>
    <name type="common">Sponge</name>
    <dbReference type="NCBI Taxonomy" id="400682"/>
    <lineage>
        <taxon>Eukaryota</taxon>
        <taxon>Metazoa</taxon>
        <taxon>Porifera</taxon>
        <taxon>Demospongiae</taxon>
        <taxon>Heteroscleromorpha</taxon>
        <taxon>Haplosclerida</taxon>
        <taxon>Niphatidae</taxon>
        <taxon>Amphimedon</taxon>
    </lineage>
</organism>
<dbReference type="EnsemblMetazoa" id="Aqu2.1.08224_001">
    <property type="protein sequence ID" value="Aqu2.1.08224_001"/>
    <property type="gene ID" value="Aqu2.1.08224"/>
</dbReference>
<dbReference type="GO" id="GO:0010628">
    <property type="term" value="P:positive regulation of gene expression"/>
    <property type="evidence" value="ECO:0007669"/>
    <property type="project" value="TreeGrafter"/>
</dbReference>
<comment type="similarity">
    <text evidence="2">Belongs to the Mediator complex subunit 23 family.</text>
</comment>
<keyword evidence="6" id="KW-0539">Nucleus</keyword>
<dbReference type="InterPro" id="IPR021629">
    <property type="entry name" value="Mediator_Med23"/>
</dbReference>
<evidence type="ECO:0000256" key="1">
    <source>
        <dbReference type="ARBA" id="ARBA00004123"/>
    </source>
</evidence>
<evidence type="ECO:0000256" key="5">
    <source>
        <dbReference type="ARBA" id="ARBA00023163"/>
    </source>
</evidence>
<dbReference type="AlphaFoldDB" id="A0A1X7T1C2"/>
<dbReference type="PANTHER" id="PTHR12691">
    <property type="entry name" value="MEDIATOR OF RNA POLYMERASE II TRANSCRIPTION SUBUNIT 23"/>
    <property type="match status" value="1"/>
</dbReference>
<dbReference type="OrthoDB" id="9982951at2759"/>
<keyword evidence="4" id="KW-0805">Transcription regulation</keyword>
<evidence type="ECO:0000313" key="8">
    <source>
        <dbReference type="EnsemblMetazoa" id="Aqu2.1.08224_001"/>
    </source>
</evidence>
<dbReference type="Pfam" id="PF11573">
    <property type="entry name" value="Med23"/>
    <property type="match status" value="2"/>
</dbReference>
<dbReference type="STRING" id="400682.A0A1X7T1C2"/>
<comment type="subcellular location">
    <subcellularLocation>
        <location evidence="1">Nucleus</location>
    </subcellularLocation>
</comment>
<evidence type="ECO:0000256" key="6">
    <source>
        <dbReference type="ARBA" id="ARBA00023242"/>
    </source>
</evidence>
<dbReference type="InParanoid" id="A0A1X7T1C2"/>
<sequence>MISQTNPHCVELLSDTMETLVNRTSLIPARAVCEVVLSEISTNNLMTWKQGLTLIHNIIGAVDYKGCRDVMKLLLDKFDAFPRSIPEKLMPAIYSGRKILNYILDRNASLMPSYMAHDEIQRRYSPPETHPHWALKDIIASLKGGMEVVAGLVSGNMLPNLVPVIGCSNTAGNAWKLDQDKTCFSLPGRLPYSQVEPGVVIADPPVAIQHHVEFIRNQFSSLSPETPPTPLIMVILLNSFHTTGDTYTMLLSMILNTSEHPLSQDCINLMVLHAKTRLGEKIRVQLMRAAESSKHQQQVQQENNKNMITAGLLETYSHLLLWLGTKLFQSQVIPMVFKVQEWSMLQNLLELISNRIHSQLQISSRFNILILLHSIAGVCIIPTQLFIG</sequence>
<evidence type="ECO:0000256" key="2">
    <source>
        <dbReference type="ARBA" id="ARBA00010222"/>
    </source>
</evidence>
<evidence type="ECO:0000256" key="7">
    <source>
        <dbReference type="ARBA" id="ARBA00031961"/>
    </source>
</evidence>
<keyword evidence="5" id="KW-0804">Transcription</keyword>
<evidence type="ECO:0000256" key="3">
    <source>
        <dbReference type="ARBA" id="ARBA00019696"/>
    </source>
</evidence>
<dbReference type="GO" id="GO:0006357">
    <property type="term" value="P:regulation of transcription by RNA polymerase II"/>
    <property type="evidence" value="ECO:0007669"/>
    <property type="project" value="TreeGrafter"/>
</dbReference>